<dbReference type="PANTHER" id="PTHR42886:SF53">
    <property type="entry name" value="ALPHA_BETA-HYDROLASES SUPERFAMILY PROTEIN"/>
    <property type="match status" value="1"/>
</dbReference>
<dbReference type="SUPFAM" id="SSF53474">
    <property type="entry name" value="alpha/beta-Hydrolases"/>
    <property type="match status" value="1"/>
</dbReference>
<comment type="caution">
    <text evidence="3">The sequence shown here is derived from an EMBL/GenBank/DDBJ whole genome shotgun (WGS) entry which is preliminary data.</text>
</comment>
<dbReference type="InterPro" id="IPR000073">
    <property type="entry name" value="AB_hydrolase_1"/>
</dbReference>
<dbReference type="Proteomes" id="UP001479436">
    <property type="component" value="Unassembled WGS sequence"/>
</dbReference>
<accession>A0ABR2VZZ9</accession>
<dbReference type="PANTHER" id="PTHR42886">
    <property type="entry name" value="RE40534P-RELATED"/>
    <property type="match status" value="1"/>
</dbReference>
<evidence type="ECO:0008006" key="5">
    <source>
        <dbReference type="Google" id="ProtNLM"/>
    </source>
</evidence>
<dbReference type="Pfam" id="PF00326">
    <property type="entry name" value="Peptidase_S9"/>
    <property type="match status" value="1"/>
</dbReference>
<evidence type="ECO:0000313" key="4">
    <source>
        <dbReference type="Proteomes" id="UP001479436"/>
    </source>
</evidence>
<gene>
    <name evidence="3" type="ORF">K7432_007638</name>
</gene>
<keyword evidence="4" id="KW-1185">Reference proteome</keyword>
<dbReference type="InterPro" id="IPR001375">
    <property type="entry name" value="Peptidase_S9_cat"/>
</dbReference>
<feature type="domain" description="AB hydrolase-1" evidence="2">
    <location>
        <begin position="37"/>
        <end position="140"/>
    </location>
</feature>
<feature type="domain" description="Peptidase S9 prolyl oligopeptidase catalytic" evidence="1">
    <location>
        <begin position="161"/>
        <end position="268"/>
    </location>
</feature>
<organism evidence="3 4">
    <name type="scientific">Basidiobolus ranarum</name>
    <dbReference type="NCBI Taxonomy" id="34480"/>
    <lineage>
        <taxon>Eukaryota</taxon>
        <taxon>Fungi</taxon>
        <taxon>Fungi incertae sedis</taxon>
        <taxon>Zoopagomycota</taxon>
        <taxon>Entomophthoromycotina</taxon>
        <taxon>Basidiobolomycetes</taxon>
        <taxon>Basidiobolales</taxon>
        <taxon>Basidiobolaceae</taxon>
        <taxon>Basidiobolus</taxon>
    </lineage>
</organism>
<evidence type="ECO:0000313" key="3">
    <source>
        <dbReference type="EMBL" id="KAK9711711.1"/>
    </source>
</evidence>
<sequence length="276" mass="31583">MAAKSNTLVKRIEFLSPEGITLSALLTEKPNTSSNQVVILCHGFLSHSNSIIIRGLTSQLPYNICAIDFRGNGFSTGTTKYGNYLEEVVDLKNWVDHLREVLNFNVLGIIGHSKGSSVVLLYASKYNQVPLIVNIAARFNMTDLPMHRFTPEQLTELEVKGNIVWRRYQHNTEEKDFIVSQLDLTTKKNTDMSVVKNIDKERVRVLSVHGEKDTTIPVEEVSMYDRLMGPEPYHEVAIIKEATHFFRTPEELRELSKVIINWMNKNFNWAQDVLFN</sequence>
<dbReference type="Gene3D" id="3.40.50.1820">
    <property type="entry name" value="alpha/beta hydrolase"/>
    <property type="match status" value="1"/>
</dbReference>
<reference evidence="3 4" key="1">
    <citation type="submission" date="2023-04" db="EMBL/GenBank/DDBJ databases">
        <title>Genome of Basidiobolus ranarum AG-B5.</title>
        <authorList>
            <person name="Stajich J.E."/>
            <person name="Carter-House D."/>
            <person name="Gryganskyi A."/>
        </authorList>
    </citation>
    <scope>NUCLEOTIDE SEQUENCE [LARGE SCALE GENOMIC DNA]</scope>
    <source>
        <strain evidence="3 4">AG-B5</strain>
    </source>
</reference>
<proteinExistence type="predicted"/>
<dbReference type="EMBL" id="JASJQH010007261">
    <property type="protein sequence ID" value="KAK9711711.1"/>
    <property type="molecule type" value="Genomic_DNA"/>
</dbReference>
<evidence type="ECO:0000259" key="1">
    <source>
        <dbReference type="Pfam" id="PF00326"/>
    </source>
</evidence>
<dbReference type="InterPro" id="IPR029058">
    <property type="entry name" value="AB_hydrolase_fold"/>
</dbReference>
<dbReference type="Pfam" id="PF00561">
    <property type="entry name" value="Abhydrolase_1"/>
    <property type="match status" value="1"/>
</dbReference>
<evidence type="ECO:0000259" key="2">
    <source>
        <dbReference type="Pfam" id="PF00561"/>
    </source>
</evidence>
<protein>
    <recommendedName>
        <fullName evidence="5">Serine aminopeptidase S33 domain-containing protein</fullName>
    </recommendedName>
</protein>
<name>A0ABR2VZZ9_9FUNG</name>